<reference evidence="1 2" key="1">
    <citation type="submission" date="2024-05" db="EMBL/GenBank/DDBJ databases">
        <title>Culex pipiens pipiens assembly and annotation.</title>
        <authorList>
            <person name="Alout H."/>
            <person name="Durand T."/>
        </authorList>
    </citation>
    <scope>NUCLEOTIDE SEQUENCE [LARGE SCALE GENOMIC DNA]</scope>
    <source>
        <strain evidence="1">HA-2024</strain>
        <tissue evidence="1">Whole body</tissue>
    </source>
</reference>
<accession>A0ABD1DQ63</accession>
<name>A0ABD1DQ63_CULPP</name>
<sequence>MLPLLGWVYLRKNAGVAPSQLYGPHLGHTNDAITGAEVGVKQRVPINVGGLSTARVVNPNYSTYAHGQDTKDGKSFIMRFSHSGSDLLITANELRLGLGGTTTTVERVVVVLAGVVEPHPGTDGGGGGHVADNVLSMNITPALSQVLLAPTSASSSGAVISAAVAATKVVGGTTSDNVTSEEINSLCFYE</sequence>
<comment type="caution">
    <text evidence="1">The sequence shown here is derived from an EMBL/GenBank/DDBJ whole genome shotgun (WGS) entry which is preliminary data.</text>
</comment>
<dbReference type="EMBL" id="JBEHCU010005216">
    <property type="protein sequence ID" value="KAL1400529.1"/>
    <property type="molecule type" value="Genomic_DNA"/>
</dbReference>
<proteinExistence type="predicted"/>
<evidence type="ECO:0000313" key="2">
    <source>
        <dbReference type="Proteomes" id="UP001562425"/>
    </source>
</evidence>
<feature type="non-terminal residue" evidence="1">
    <location>
        <position position="190"/>
    </location>
</feature>
<dbReference type="AlphaFoldDB" id="A0ABD1DQ63"/>
<organism evidence="1 2">
    <name type="scientific">Culex pipiens pipiens</name>
    <name type="common">Northern house mosquito</name>
    <dbReference type="NCBI Taxonomy" id="38569"/>
    <lineage>
        <taxon>Eukaryota</taxon>
        <taxon>Metazoa</taxon>
        <taxon>Ecdysozoa</taxon>
        <taxon>Arthropoda</taxon>
        <taxon>Hexapoda</taxon>
        <taxon>Insecta</taxon>
        <taxon>Pterygota</taxon>
        <taxon>Neoptera</taxon>
        <taxon>Endopterygota</taxon>
        <taxon>Diptera</taxon>
        <taxon>Nematocera</taxon>
        <taxon>Culicoidea</taxon>
        <taxon>Culicidae</taxon>
        <taxon>Culicinae</taxon>
        <taxon>Culicini</taxon>
        <taxon>Culex</taxon>
        <taxon>Culex</taxon>
    </lineage>
</organism>
<protein>
    <submittedName>
        <fullName evidence="1">Uncharacterized protein</fullName>
    </submittedName>
</protein>
<evidence type="ECO:0000313" key="1">
    <source>
        <dbReference type="EMBL" id="KAL1400529.1"/>
    </source>
</evidence>
<dbReference type="Proteomes" id="UP001562425">
    <property type="component" value="Unassembled WGS sequence"/>
</dbReference>
<gene>
    <name evidence="1" type="ORF">pipiens_007354</name>
</gene>
<keyword evidence="2" id="KW-1185">Reference proteome</keyword>